<evidence type="ECO:0000313" key="2">
    <source>
        <dbReference type="EMBL" id="MTW21067.1"/>
    </source>
</evidence>
<dbReference type="Gene3D" id="3.30.70.1440">
    <property type="entry name" value="Multidrug efflux transporter AcrB pore domain"/>
    <property type="match status" value="1"/>
</dbReference>
<keyword evidence="1" id="KW-0472">Membrane</keyword>
<dbReference type="OrthoDB" id="9758297at2"/>
<dbReference type="SUPFAM" id="SSF82714">
    <property type="entry name" value="Multidrug efflux transporter AcrB TolC docking domain, DN and DC subdomains"/>
    <property type="match status" value="2"/>
</dbReference>
<proteinExistence type="predicted"/>
<keyword evidence="1" id="KW-0812">Transmembrane</keyword>
<feature type="transmembrane region" description="Helical" evidence="1">
    <location>
        <begin position="385"/>
        <end position="410"/>
    </location>
</feature>
<dbReference type="RefSeq" id="WP_155449658.1">
    <property type="nucleotide sequence ID" value="NZ_WNKT01000013.1"/>
</dbReference>
<feature type="transmembrane region" description="Helical" evidence="1">
    <location>
        <begin position="958"/>
        <end position="979"/>
    </location>
</feature>
<feature type="transmembrane region" description="Helical" evidence="1">
    <location>
        <begin position="985"/>
        <end position="1012"/>
    </location>
</feature>
<accession>A0A6N8EEV1</accession>
<feature type="transmembrane region" description="Helical" evidence="1">
    <location>
        <begin position="909"/>
        <end position="930"/>
    </location>
</feature>
<keyword evidence="3" id="KW-1185">Reference proteome</keyword>
<dbReference type="EMBL" id="WNKT01000013">
    <property type="protein sequence ID" value="MTW21067.1"/>
    <property type="molecule type" value="Genomic_DNA"/>
</dbReference>
<feature type="transmembrane region" description="Helical" evidence="1">
    <location>
        <begin position="524"/>
        <end position="543"/>
    </location>
</feature>
<dbReference type="SUPFAM" id="SSF82866">
    <property type="entry name" value="Multidrug efflux transporter AcrB transmembrane domain"/>
    <property type="match status" value="2"/>
</dbReference>
<protein>
    <submittedName>
        <fullName evidence="2">MMPL family transporter</fullName>
    </submittedName>
</protein>
<keyword evidence="1" id="KW-1133">Transmembrane helix</keyword>
<feature type="transmembrane region" description="Helical" evidence="1">
    <location>
        <begin position="857"/>
        <end position="876"/>
    </location>
</feature>
<evidence type="ECO:0000313" key="3">
    <source>
        <dbReference type="Proteomes" id="UP000434044"/>
    </source>
</evidence>
<dbReference type="GO" id="GO:0005886">
    <property type="term" value="C:plasma membrane"/>
    <property type="evidence" value="ECO:0007669"/>
    <property type="project" value="TreeGrafter"/>
</dbReference>
<reference evidence="2 3" key="1">
    <citation type="submission" date="2019-11" db="EMBL/GenBank/DDBJ databases">
        <title>Whole-genome sequence of the anaerobic purple sulfur bacterium Allochromatium palmeri DSM 15591.</title>
        <authorList>
            <person name="Kyndt J.A."/>
            <person name="Meyer T.E."/>
        </authorList>
    </citation>
    <scope>NUCLEOTIDE SEQUENCE [LARGE SCALE GENOMIC DNA]</scope>
    <source>
        <strain evidence="2 3">DSM 15591</strain>
    </source>
</reference>
<feature type="transmembrane region" description="Helical" evidence="1">
    <location>
        <begin position="333"/>
        <end position="352"/>
    </location>
</feature>
<dbReference type="Pfam" id="PF00873">
    <property type="entry name" value="ACR_tran"/>
    <property type="match status" value="1"/>
</dbReference>
<dbReference type="Proteomes" id="UP000434044">
    <property type="component" value="Unassembled WGS sequence"/>
</dbReference>
<dbReference type="SUPFAM" id="SSF82693">
    <property type="entry name" value="Multidrug efflux transporter AcrB pore domain, PN1, PN2, PC1 and PC2 subdomains"/>
    <property type="match status" value="3"/>
</dbReference>
<dbReference type="InterPro" id="IPR027463">
    <property type="entry name" value="AcrB_DN_DC_subdom"/>
</dbReference>
<feature type="transmembrane region" description="Helical" evidence="1">
    <location>
        <begin position="430"/>
        <end position="450"/>
    </location>
</feature>
<evidence type="ECO:0000256" key="1">
    <source>
        <dbReference type="SAM" id="Phobius"/>
    </source>
</evidence>
<dbReference type="Gene3D" id="3.30.2090.10">
    <property type="entry name" value="Multidrug efflux transporter AcrB TolC docking domain, DN and DC subdomains"/>
    <property type="match status" value="2"/>
</dbReference>
<dbReference type="Gene3D" id="1.20.1640.10">
    <property type="entry name" value="Multidrug efflux transporter AcrB transmembrane domain"/>
    <property type="match status" value="2"/>
</dbReference>
<dbReference type="PRINTS" id="PR00702">
    <property type="entry name" value="ACRIFLAVINRP"/>
</dbReference>
<gene>
    <name evidence="2" type="ORF">GJ668_08135</name>
</gene>
<dbReference type="AlphaFoldDB" id="A0A6N8EEV1"/>
<dbReference type="GO" id="GO:0042910">
    <property type="term" value="F:xenobiotic transmembrane transporter activity"/>
    <property type="evidence" value="ECO:0007669"/>
    <property type="project" value="TreeGrafter"/>
</dbReference>
<dbReference type="InterPro" id="IPR001036">
    <property type="entry name" value="Acrflvin-R"/>
</dbReference>
<dbReference type="PANTHER" id="PTHR32063:SF14">
    <property type="entry name" value="BLL4319 PROTEIN"/>
    <property type="match status" value="1"/>
</dbReference>
<feature type="transmembrane region" description="Helical" evidence="1">
    <location>
        <begin position="883"/>
        <end position="903"/>
    </location>
</feature>
<feature type="transmembrane region" description="Helical" evidence="1">
    <location>
        <begin position="462"/>
        <end position="485"/>
    </location>
</feature>
<name>A0A6N8EEV1_9GAMM</name>
<sequence>MKPTTLAVTRPVAATVLSLLLLVLGIAVVLTLPVREYPDVDEPTVTATVIYPGASAEVVEREVTEPIEEALSGIDGVRQIRSNSRDGRSRVEVEFTLDRNLDLAAADVRDRLSTVRNELPEQAEAPEIAQRSLQAQVVMWLLLTSDTMDRLELSDLADRVLVDPLSTVSGVATVLFGGERRYAMRIDLDPAKLTAHALTVLDVEQALRARNLELPAGRLVSDSRELTLRTMTELEKPEAFRKLIVANRDGAQVRLGDLAHIDYGPESYRTAVRLDGKDAIGLGIVRQSGSNLVAVSSGVRERIEQLANRIPDDVDLTVAYDSATFVEASIRQILLTLAITVALVVAVVFFSLGSWRATLVPAATIPASVVGAFILLYALGFSINVLTLLALILAIGMLVDDAIVVSENVFRFSERGKPRLLAADLGAGEVAFAVLATTTVLLAVIAPLGFLTGDAGRLFSEFAASLGGALALSSLVALTLGVTLASKLIAAERIQDGALYQAISRGFEHTSNGYLRLLRGVLGWRWLVVLLSLALLGATVWLYRELPRELSPREDRGVVFIPVAAPEGATLDYMRDILSKIETVLLPLTDNEGPARHVISLVAPRSAGQGPVNSAIVILRLKDWSKRRQSQFAITASLQPKLAAITGAQVFAIDPPSLGGSNAGQPLQMALVGENLDQLHQLAEQVLAQTGSMPQLAQARLDYQPTNPQLRIRIDRDRTAALGIEIADISRTLQLLMGGEDVTDFSIDAKTYEVMVRARSADRASPQDIGEVNVRTADGSLVALSGLIETEVIGRAAELHRVDRLPAVTLKATLTSGTALGDALAALEAKAAARLPPEVEIRWLGASQDYQRSGRTFALAFALALTIVFQVLAAQFESFVQPLVLLAGVPLAVFGALMALWIGGGSINLYSQIGFILSIGIMAKNAILLVEFINQLRDRGQGLREAVEAAAKARARPILMTSIATFFGALPLILAMGPGAETRKILGLVILGGVLSATLLTLFLVPVLYLLLAQRTRPRAALARALEEQRAKDAQASAQET</sequence>
<organism evidence="2 3">
    <name type="scientific">Allochromatium palmeri</name>
    <dbReference type="NCBI Taxonomy" id="231048"/>
    <lineage>
        <taxon>Bacteria</taxon>
        <taxon>Pseudomonadati</taxon>
        <taxon>Pseudomonadota</taxon>
        <taxon>Gammaproteobacteria</taxon>
        <taxon>Chromatiales</taxon>
        <taxon>Chromatiaceae</taxon>
        <taxon>Allochromatium</taxon>
    </lineage>
</organism>
<dbReference type="Gene3D" id="3.30.70.1320">
    <property type="entry name" value="Multidrug efflux transporter AcrB pore domain like"/>
    <property type="match status" value="1"/>
</dbReference>
<dbReference type="Gene3D" id="3.30.70.1430">
    <property type="entry name" value="Multidrug efflux transporter AcrB pore domain"/>
    <property type="match status" value="2"/>
</dbReference>
<feature type="transmembrane region" description="Helical" evidence="1">
    <location>
        <begin position="359"/>
        <end position="379"/>
    </location>
</feature>
<dbReference type="PANTHER" id="PTHR32063">
    <property type="match status" value="1"/>
</dbReference>
<comment type="caution">
    <text evidence="2">The sequence shown here is derived from an EMBL/GenBank/DDBJ whole genome shotgun (WGS) entry which is preliminary data.</text>
</comment>